<dbReference type="InterPro" id="IPR056935">
    <property type="entry name" value="Rv0428c-like_C"/>
</dbReference>
<dbReference type="EMBL" id="CP079105">
    <property type="protein sequence ID" value="QXQ14264.1"/>
    <property type="molecule type" value="Genomic_DNA"/>
</dbReference>
<proteinExistence type="predicted"/>
<gene>
    <name evidence="2" type="ORF">KV203_02185</name>
</gene>
<protein>
    <submittedName>
        <fullName evidence="2">GNAT family N-acetyltransferase</fullName>
    </submittedName>
</protein>
<dbReference type="Pfam" id="PF24553">
    <property type="entry name" value="Rv0428c_C"/>
    <property type="match status" value="1"/>
</dbReference>
<dbReference type="CDD" id="cd04301">
    <property type="entry name" value="NAT_SF"/>
    <property type="match status" value="1"/>
</dbReference>
<dbReference type="InterPro" id="IPR000182">
    <property type="entry name" value="GNAT_dom"/>
</dbReference>
<dbReference type="Pfam" id="PF24551">
    <property type="entry name" value="SH3_Rv0428c"/>
    <property type="match status" value="1"/>
</dbReference>
<keyword evidence="3" id="KW-1185">Reference proteome</keyword>
<evidence type="ECO:0000313" key="2">
    <source>
        <dbReference type="EMBL" id="QXQ14264.1"/>
    </source>
</evidence>
<organism evidence="2 3">
    <name type="scientific">Skermania pinensis</name>
    <dbReference type="NCBI Taxonomy" id="39122"/>
    <lineage>
        <taxon>Bacteria</taxon>
        <taxon>Bacillati</taxon>
        <taxon>Actinomycetota</taxon>
        <taxon>Actinomycetes</taxon>
        <taxon>Mycobacteriales</taxon>
        <taxon>Gordoniaceae</taxon>
        <taxon>Skermania</taxon>
    </lineage>
</organism>
<accession>A0ABX8S8V1</accession>
<evidence type="ECO:0000259" key="1">
    <source>
        <dbReference type="PROSITE" id="PS51186"/>
    </source>
</evidence>
<dbReference type="RefSeq" id="WP_066466886.1">
    <property type="nucleotide sequence ID" value="NZ_CBCRUZ010000003.1"/>
</dbReference>
<dbReference type="InterPro" id="IPR016181">
    <property type="entry name" value="Acyl_CoA_acyltransferase"/>
</dbReference>
<evidence type="ECO:0000313" key="3">
    <source>
        <dbReference type="Proteomes" id="UP000887023"/>
    </source>
</evidence>
<dbReference type="Proteomes" id="UP000887023">
    <property type="component" value="Chromosome"/>
</dbReference>
<dbReference type="PANTHER" id="PTHR43072:SF60">
    <property type="entry name" value="L-2,4-DIAMINOBUTYRIC ACID ACETYLTRANSFERASE"/>
    <property type="match status" value="1"/>
</dbReference>
<feature type="domain" description="N-acetyltransferase" evidence="1">
    <location>
        <begin position="174"/>
        <end position="314"/>
    </location>
</feature>
<sequence>MTTELSPGARVVLRYRLPAGYPDVLSDLVGELVSLDPPAVRGDDGRVVAVAAERVIALRPYAPRPIRTREIQALEIAAAHGWPGLEREWLDGWFLRAGDGFTGRANSAVPLGEAVTLDPLPAIEQWYAERGLPVRLLLPDRLGAVPDGWFTSEEVLMLAVDLDNVVLPNGDSLLTVDPRPTPGWTARCRYRDAPLPPTAGPVLEQVVGGVLGFGSLGTENPVAVARAAVTVAPDGRVWVGLTAVEVDPQHRRHGLGTLICVELLRWARSHGAGHAYLQVAVENEPALAMYRKLGFLDHHRYRYATPTPAEPSSA</sequence>
<dbReference type="PANTHER" id="PTHR43072">
    <property type="entry name" value="N-ACETYLTRANSFERASE"/>
    <property type="match status" value="1"/>
</dbReference>
<dbReference type="SUPFAM" id="SSF55729">
    <property type="entry name" value="Acyl-CoA N-acyltransferases (Nat)"/>
    <property type="match status" value="1"/>
</dbReference>
<dbReference type="Gene3D" id="3.40.630.30">
    <property type="match status" value="1"/>
</dbReference>
<dbReference type="PROSITE" id="PS51186">
    <property type="entry name" value="GNAT"/>
    <property type="match status" value="1"/>
</dbReference>
<reference evidence="2" key="1">
    <citation type="submission" date="2021-07" db="EMBL/GenBank/DDBJ databases">
        <title>Candidatus Kaistella beijingensis sp. nov. isolated from a municipal wastewater treatment plant is involved in sludge foaming.</title>
        <authorList>
            <person name="Song Y."/>
            <person name="Liu S.-J."/>
        </authorList>
    </citation>
    <scope>NUCLEOTIDE SEQUENCE</scope>
    <source>
        <strain evidence="2">DSM 43998</strain>
    </source>
</reference>
<dbReference type="InterPro" id="IPR056934">
    <property type="entry name" value="SH3_Rv0428c"/>
</dbReference>
<name>A0ABX8S8V1_9ACTN</name>